<keyword evidence="1" id="KW-1133">Transmembrane helix</keyword>
<evidence type="ECO:0000256" key="1">
    <source>
        <dbReference type="SAM" id="Phobius"/>
    </source>
</evidence>
<feature type="transmembrane region" description="Helical" evidence="1">
    <location>
        <begin position="243"/>
        <end position="271"/>
    </location>
</feature>
<reference evidence="2 3" key="1">
    <citation type="submission" date="2014-04" db="EMBL/GenBank/DDBJ databases">
        <authorList>
            <consortium name="DOE Joint Genome Institute"/>
            <person name="Kuo A."/>
            <person name="Kohler A."/>
            <person name="Nagy L.G."/>
            <person name="Floudas D."/>
            <person name="Copeland A."/>
            <person name="Barry K.W."/>
            <person name="Cichocki N."/>
            <person name="Veneault-Fourrey C."/>
            <person name="LaButti K."/>
            <person name="Lindquist E.A."/>
            <person name="Lipzen A."/>
            <person name="Lundell T."/>
            <person name="Morin E."/>
            <person name="Murat C."/>
            <person name="Sun H."/>
            <person name="Tunlid A."/>
            <person name="Henrissat B."/>
            <person name="Grigoriev I.V."/>
            <person name="Hibbett D.S."/>
            <person name="Martin F."/>
            <person name="Nordberg H.P."/>
            <person name="Cantor M.N."/>
            <person name="Hua S.X."/>
        </authorList>
    </citation>
    <scope>NUCLEOTIDE SEQUENCE [LARGE SCALE GENOMIC DNA]</scope>
    <source>
        <strain evidence="2 3">LaAM-08-1</strain>
    </source>
</reference>
<keyword evidence="1" id="KW-0812">Transmembrane</keyword>
<proteinExistence type="predicted"/>
<reference evidence="3" key="2">
    <citation type="submission" date="2015-01" db="EMBL/GenBank/DDBJ databases">
        <title>Evolutionary Origins and Diversification of the Mycorrhizal Mutualists.</title>
        <authorList>
            <consortium name="DOE Joint Genome Institute"/>
            <consortium name="Mycorrhizal Genomics Consortium"/>
            <person name="Kohler A."/>
            <person name="Kuo A."/>
            <person name="Nagy L.G."/>
            <person name="Floudas D."/>
            <person name="Copeland A."/>
            <person name="Barry K.W."/>
            <person name="Cichocki N."/>
            <person name="Veneault-Fourrey C."/>
            <person name="LaButti K."/>
            <person name="Lindquist E.A."/>
            <person name="Lipzen A."/>
            <person name="Lundell T."/>
            <person name="Morin E."/>
            <person name="Murat C."/>
            <person name="Riley R."/>
            <person name="Ohm R."/>
            <person name="Sun H."/>
            <person name="Tunlid A."/>
            <person name="Henrissat B."/>
            <person name="Grigoriev I.V."/>
            <person name="Hibbett D.S."/>
            <person name="Martin F."/>
        </authorList>
    </citation>
    <scope>NUCLEOTIDE SEQUENCE [LARGE SCALE GENOMIC DNA]</scope>
    <source>
        <strain evidence="3">LaAM-08-1</strain>
    </source>
</reference>
<accession>A0A0C9WM97</accession>
<dbReference type="AlphaFoldDB" id="A0A0C9WM97"/>
<name>A0A0C9WM97_9AGAR</name>
<feature type="transmembrane region" description="Helical" evidence="1">
    <location>
        <begin position="117"/>
        <end position="146"/>
    </location>
</feature>
<keyword evidence="1" id="KW-0472">Membrane</keyword>
<sequence length="354" mass="39115">MDLELAGSPIKLELNDSDASYLVGVKPSCSTASWSLKAFGDRLSEIWKGVVPFLVALLMIVLIVVSHLGALVLVGGWTSLWFRGIRGILGFDKSDTPSTPPTPPEESSAQLSWFDSLFAAVAVSAWTVMASIAVIIGIVGCFSIVASMGYFLTPYMRLVVDPIVRSSSRVLKPWYAERIEPLFSAWRPSYTPLHDQASIEGDPENLGVTEGNSSWRSQWLRKTFTISQAATSLFKNPGPRTQVIYDLFFFLFRITLHTIVHAAALFLPFAWTTMWSYGVIKLWQSGLVGPDETGFFMRLFLWVFLLVWSAGALVATGVGCYGCYLVLSTFVAPVIPGLESRVSGLNWKSWTTRM</sequence>
<evidence type="ECO:0000313" key="2">
    <source>
        <dbReference type="EMBL" id="KIJ97949.1"/>
    </source>
</evidence>
<dbReference type="EMBL" id="KN838680">
    <property type="protein sequence ID" value="KIJ97949.1"/>
    <property type="molecule type" value="Genomic_DNA"/>
</dbReference>
<dbReference type="OrthoDB" id="3080648at2759"/>
<feature type="transmembrane region" description="Helical" evidence="1">
    <location>
        <begin position="299"/>
        <end position="327"/>
    </location>
</feature>
<dbReference type="Proteomes" id="UP000054477">
    <property type="component" value="Unassembled WGS sequence"/>
</dbReference>
<keyword evidence="3" id="KW-1185">Reference proteome</keyword>
<gene>
    <name evidence="2" type="ORF">K443DRAFT_133661</name>
</gene>
<dbReference type="HOGENOM" id="CLU_783177_0_0_1"/>
<feature type="transmembrane region" description="Helical" evidence="1">
    <location>
        <begin position="50"/>
        <end position="74"/>
    </location>
</feature>
<evidence type="ECO:0000313" key="3">
    <source>
        <dbReference type="Proteomes" id="UP000054477"/>
    </source>
</evidence>
<organism evidence="2 3">
    <name type="scientific">Laccaria amethystina LaAM-08-1</name>
    <dbReference type="NCBI Taxonomy" id="1095629"/>
    <lineage>
        <taxon>Eukaryota</taxon>
        <taxon>Fungi</taxon>
        <taxon>Dikarya</taxon>
        <taxon>Basidiomycota</taxon>
        <taxon>Agaricomycotina</taxon>
        <taxon>Agaricomycetes</taxon>
        <taxon>Agaricomycetidae</taxon>
        <taxon>Agaricales</taxon>
        <taxon>Agaricineae</taxon>
        <taxon>Hydnangiaceae</taxon>
        <taxon>Laccaria</taxon>
    </lineage>
</organism>
<protein>
    <submittedName>
        <fullName evidence="2">Uncharacterized protein</fullName>
    </submittedName>
</protein>